<evidence type="ECO:0000256" key="5">
    <source>
        <dbReference type="ARBA" id="ARBA00022741"/>
    </source>
</evidence>
<dbReference type="GO" id="GO:0016020">
    <property type="term" value="C:membrane"/>
    <property type="evidence" value="ECO:0007669"/>
    <property type="project" value="UniProtKB-SubCell"/>
</dbReference>
<evidence type="ECO:0000256" key="10">
    <source>
        <dbReference type="ARBA" id="ARBA00023136"/>
    </source>
</evidence>
<sequence length="249" mass="26464">MRMPLRDVAALAAAVLAPFLVALALVPVRTGLTSTNLALLLVVVVVAVAALGHRPAGALAALSAAFWFDFFLTAPYQSLDIRGRADVETAVLLLLVGLIVSRLGARGRLLGTVALRDARHLERLHTTTRLAESSRSPDDLVRVVRSQLVELLGLADCRFEYGTLLGRPPRLRPDGTVQVDGWIWDLERQGWPDGPVELRAVAGGHYQGRFLLTPAPGSPPPSLESRLVAVDLAGQAAAALEGTTAVRAA</sequence>
<evidence type="ECO:0000256" key="4">
    <source>
        <dbReference type="ARBA" id="ARBA00022692"/>
    </source>
</evidence>
<dbReference type="GO" id="GO:0016301">
    <property type="term" value="F:kinase activity"/>
    <property type="evidence" value="ECO:0007669"/>
    <property type="project" value="UniProtKB-KW"/>
</dbReference>
<keyword evidence="8 11" id="KW-1133">Transmembrane helix</keyword>
<evidence type="ECO:0000313" key="14">
    <source>
        <dbReference type="Proteomes" id="UP000217676"/>
    </source>
</evidence>
<name>A0A160NVB2_STRLU</name>
<dbReference type="EMBL" id="AP017424">
    <property type="protein sequence ID" value="BAU81573.1"/>
    <property type="molecule type" value="Genomic_DNA"/>
</dbReference>
<comment type="subcellular location">
    <subcellularLocation>
        <location evidence="1">Membrane</location>
        <topology evidence="1">Multi-pass membrane protein</topology>
    </subcellularLocation>
</comment>
<keyword evidence="7" id="KW-0067">ATP-binding</keyword>
<dbReference type="Pfam" id="PF13493">
    <property type="entry name" value="DUF4118"/>
    <property type="match status" value="1"/>
</dbReference>
<dbReference type="InterPro" id="IPR038318">
    <property type="entry name" value="KdpD_sf"/>
</dbReference>
<accession>A0A160NVB2</accession>
<proteinExistence type="predicted"/>
<keyword evidence="6 13" id="KW-0418">Kinase</keyword>
<dbReference type="RefSeq" id="WP_359875731.1">
    <property type="nucleotide sequence ID" value="NZ_JBEYHT010000014.1"/>
</dbReference>
<dbReference type="GO" id="GO:0005524">
    <property type="term" value="F:ATP binding"/>
    <property type="evidence" value="ECO:0007669"/>
    <property type="project" value="UniProtKB-KW"/>
</dbReference>
<feature type="transmembrane region" description="Helical" evidence="11">
    <location>
        <begin position="34"/>
        <end position="51"/>
    </location>
</feature>
<reference evidence="13 14" key="1">
    <citation type="journal article" date="2016" name="Genome Announc.">
        <title>Complete Genome Sequence of Thiostrepton-Producing Streptomyces laurentii ATCC 31255.</title>
        <authorList>
            <person name="Doi K."/>
            <person name="Fujino Y."/>
            <person name="Nagayoshi Y."/>
            <person name="Ohshima T."/>
            <person name="Ogata S."/>
        </authorList>
    </citation>
    <scope>NUCLEOTIDE SEQUENCE [LARGE SCALE GENOMIC DNA]</scope>
    <source>
        <strain evidence="13 14">ATCC 31255</strain>
    </source>
</reference>
<feature type="domain" description="Sensor protein KdpD transmembrane" evidence="12">
    <location>
        <begin position="12"/>
        <end position="108"/>
    </location>
</feature>
<evidence type="ECO:0000313" key="13">
    <source>
        <dbReference type="EMBL" id="BAU81573.1"/>
    </source>
</evidence>
<evidence type="ECO:0000256" key="9">
    <source>
        <dbReference type="ARBA" id="ARBA00023012"/>
    </source>
</evidence>
<keyword evidence="10 11" id="KW-0472">Membrane</keyword>
<evidence type="ECO:0000256" key="2">
    <source>
        <dbReference type="ARBA" id="ARBA00022553"/>
    </source>
</evidence>
<dbReference type="GO" id="GO:0000160">
    <property type="term" value="P:phosphorelay signal transduction system"/>
    <property type="evidence" value="ECO:0007669"/>
    <property type="project" value="UniProtKB-KW"/>
</dbReference>
<dbReference type="InterPro" id="IPR025201">
    <property type="entry name" value="KdpD_TM"/>
</dbReference>
<evidence type="ECO:0000256" key="3">
    <source>
        <dbReference type="ARBA" id="ARBA00022679"/>
    </source>
</evidence>
<evidence type="ECO:0000256" key="7">
    <source>
        <dbReference type="ARBA" id="ARBA00022840"/>
    </source>
</evidence>
<keyword evidence="3" id="KW-0808">Transferase</keyword>
<evidence type="ECO:0000256" key="8">
    <source>
        <dbReference type="ARBA" id="ARBA00022989"/>
    </source>
</evidence>
<keyword evidence="13" id="KW-0406">Ion transport</keyword>
<evidence type="ECO:0000256" key="11">
    <source>
        <dbReference type="SAM" id="Phobius"/>
    </source>
</evidence>
<keyword evidence="13" id="KW-0813">Transport</keyword>
<dbReference type="Gene3D" id="1.20.120.620">
    <property type="entry name" value="Backbone structure of the membrane domain of e. Coli histidine kinase receptor kdpd"/>
    <property type="match status" value="1"/>
</dbReference>
<keyword evidence="5" id="KW-0547">Nucleotide-binding</keyword>
<keyword evidence="14" id="KW-1185">Reference proteome</keyword>
<evidence type="ECO:0000256" key="6">
    <source>
        <dbReference type="ARBA" id="ARBA00022777"/>
    </source>
</evidence>
<dbReference type="AlphaFoldDB" id="A0A160NVB2"/>
<dbReference type="GO" id="GO:0034220">
    <property type="term" value="P:monoatomic ion transmembrane transport"/>
    <property type="evidence" value="ECO:0007669"/>
    <property type="project" value="UniProtKB-KW"/>
</dbReference>
<evidence type="ECO:0000259" key="12">
    <source>
        <dbReference type="Pfam" id="PF13493"/>
    </source>
</evidence>
<gene>
    <name evidence="13" type="ORF">SLA_0619</name>
</gene>
<dbReference type="Proteomes" id="UP000217676">
    <property type="component" value="Chromosome"/>
</dbReference>
<keyword evidence="4 11" id="KW-0812">Transmembrane</keyword>
<keyword evidence="2" id="KW-0597">Phosphoprotein</keyword>
<organism evidence="13 14">
    <name type="scientific">Streptomyces laurentii</name>
    <dbReference type="NCBI Taxonomy" id="39478"/>
    <lineage>
        <taxon>Bacteria</taxon>
        <taxon>Bacillati</taxon>
        <taxon>Actinomycetota</taxon>
        <taxon>Actinomycetes</taxon>
        <taxon>Kitasatosporales</taxon>
        <taxon>Streptomycetaceae</taxon>
        <taxon>Streptomyces</taxon>
    </lineage>
</organism>
<dbReference type="KEGG" id="slau:SLA_0619"/>
<keyword evidence="9" id="KW-0902">Two-component regulatory system</keyword>
<protein>
    <submittedName>
        <fullName evidence="13">Osmosensitive K+ channel histidine kinase-like protein</fullName>
    </submittedName>
</protein>
<keyword evidence="13" id="KW-0407">Ion channel</keyword>
<evidence type="ECO:0000256" key="1">
    <source>
        <dbReference type="ARBA" id="ARBA00004141"/>
    </source>
</evidence>